<keyword evidence="1" id="KW-0812">Transmembrane</keyword>
<dbReference type="Proteomes" id="UP000253908">
    <property type="component" value="Chromosome"/>
</dbReference>
<evidence type="ECO:0000256" key="1">
    <source>
        <dbReference type="SAM" id="Phobius"/>
    </source>
</evidence>
<accession>A0A345PGQ0</accession>
<dbReference type="EMBL" id="CP024848">
    <property type="protein sequence ID" value="AXI09180.1"/>
    <property type="molecule type" value="Genomic_DNA"/>
</dbReference>
<organism evidence="2 3">
    <name type="scientific">Oceanobacillus zhaokaii</name>
    <dbReference type="NCBI Taxonomy" id="2052660"/>
    <lineage>
        <taxon>Bacteria</taxon>
        <taxon>Bacillati</taxon>
        <taxon>Bacillota</taxon>
        <taxon>Bacilli</taxon>
        <taxon>Bacillales</taxon>
        <taxon>Bacillaceae</taxon>
        <taxon>Oceanobacillus</taxon>
    </lineage>
</organism>
<dbReference type="KEGG" id="ocn:CUC15_09680"/>
<proteinExistence type="predicted"/>
<dbReference type="RefSeq" id="WP_114916473.1">
    <property type="nucleotide sequence ID" value="NZ_CP024848.1"/>
</dbReference>
<gene>
    <name evidence="2" type="ORF">CUC15_09680</name>
</gene>
<evidence type="ECO:0000313" key="2">
    <source>
        <dbReference type="EMBL" id="AXI09180.1"/>
    </source>
</evidence>
<protein>
    <submittedName>
        <fullName evidence="2">Uncharacterized protein</fullName>
    </submittedName>
</protein>
<reference evidence="3" key="1">
    <citation type="submission" date="2017-11" db="EMBL/GenBank/DDBJ databases">
        <authorList>
            <person name="Zhu W."/>
        </authorList>
    </citation>
    <scope>NUCLEOTIDE SEQUENCE [LARGE SCALE GENOMIC DNA]</scope>
    <source>
        <strain evidence="3">160</strain>
    </source>
</reference>
<keyword evidence="1" id="KW-0472">Membrane</keyword>
<keyword evidence="1" id="KW-1133">Transmembrane helix</keyword>
<dbReference type="AlphaFoldDB" id="A0A345PGQ0"/>
<sequence>MGIVFGVIGLIIAVMSIYFLIKEARSFITYFRSKSKKDYDLVVLYGVRSIFFGAIAFFFIYFGLNSL</sequence>
<feature type="transmembrane region" description="Helical" evidence="1">
    <location>
        <begin position="42"/>
        <end position="64"/>
    </location>
</feature>
<feature type="transmembrane region" description="Helical" evidence="1">
    <location>
        <begin position="6"/>
        <end position="21"/>
    </location>
</feature>
<evidence type="ECO:0000313" key="3">
    <source>
        <dbReference type="Proteomes" id="UP000253908"/>
    </source>
</evidence>
<keyword evidence="3" id="KW-1185">Reference proteome</keyword>
<name>A0A345PGQ0_9BACI</name>